<dbReference type="GO" id="GO:0007165">
    <property type="term" value="P:signal transduction"/>
    <property type="evidence" value="ECO:0007669"/>
    <property type="project" value="InterPro"/>
</dbReference>
<dbReference type="PROSITE" id="PS50851">
    <property type="entry name" value="CHEW"/>
    <property type="match status" value="1"/>
</dbReference>
<accession>A0A081NIS4</accession>
<dbReference type="GO" id="GO:0006935">
    <property type="term" value="P:chemotaxis"/>
    <property type="evidence" value="ECO:0007669"/>
    <property type="project" value="InterPro"/>
</dbReference>
<reference evidence="2 3" key="1">
    <citation type="submission" date="2014-06" db="EMBL/GenBank/DDBJ databases">
        <title>Whole Genome Sequences of Three Symbiotic Endozoicomonas Bacteria.</title>
        <authorList>
            <person name="Neave M.J."/>
            <person name="Apprill A."/>
            <person name="Voolstra C.R."/>
        </authorList>
    </citation>
    <scope>NUCLEOTIDE SEQUENCE [LARGE SCALE GENOMIC DNA]</scope>
    <source>
        <strain evidence="2 3">DSM 25634</strain>
    </source>
</reference>
<protein>
    <recommendedName>
        <fullName evidence="1">CheW-like domain-containing protein</fullName>
    </recommendedName>
</protein>
<comment type="caution">
    <text evidence="2">The sequence shown here is derived from an EMBL/GenBank/DDBJ whole genome shotgun (WGS) entry which is preliminary data.</text>
</comment>
<dbReference type="SUPFAM" id="SSF50341">
    <property type="entry name" value="CheW-like"/>
    <property type="match status" value="1"/>
</dbReference>
<name>A0A081NIS4_9GAMM</name>
<organism evidence="2 3">
    <name type="scientific">Endozoicomonas numazuensis</name>
    <dbReference type="NCBI Taxonomy" id="1137799"/>
    <lineage>
        <taxon>Bacteria</taxon>
        <taxon>Pseudomonadati</taxon>
        <taxon>Pseudomonadota</taxon>
        <taxon>Gammaproteobacteria</taxon>
        <taxon>Oceanospirillales</taxon>
        <taxon>Endozoicomonadaceae</taxon>
        <taxon>Endozoicomonas</taxon>
    </lineage>
</organism>
<dbReference type="Proteomes" id="UP000028073">
    <property type="component" value="Unassembled WGS sequence"/>
</dbReference>
<gene>
    <name evidence="2" type="ORF">GZ78_12620</name>
</gene>
<sequence>MAGSSEQAESGSLKSRLIPMQQKPLLLPASCIADVVDYSRPSGGNMENRWYLGEIEWRGQTIPLISFERINGGRFADFSATARIAVMHSVTGNEQLPFYGIVIQGIPQEMEVLAGDIRPMPETESTTGAAETSRVIVREIPAAIPDLSQLEQKLVELEGQY</sequence>
<dbReference type="Pfam" id="PF01584">
    <property type="entry name" value="CheW"/>
    <property type="match status" value="1"/>
</dbReference>
<dbReference type="RefSeq" id="WP_034835570.1">
    <property type="nucleotide sequence ID" value="NZ_JOKH01000002.1"/>
</dbReference>
<evidence type="ECO:0000313" key="2">
    <source>
        <dbReference type="EMBL" id="KEQ18347.1"/>
    </source>
</evidence>
<evidence type="ECO:0000259" key="1">
    <source>
        <dbReference type="PROSITE" id="PS50851"/>
    </source>
</evidence>
<feature type="domain" description="CheW-like" evidence="1">
    <location>
        <begin position="12"/>
        <end position="156"/>
    </location>
</feature>
<dbReference type="AlphaFoldDB" id="A0A081NIS4"/>
<evidence type="ECO:0000313" key="3">
    <source>
        <dbReference type="Proteomes" id="UP000028073"/>
    </source>
</evidence>
<dbReference type="InterPro" id="IPR002545">
    <property type="entry name" value="CheW-lke_dom"/>
</dbReference>
<dbReference type="STRING" id="1137799.GZ78_12620"/>
<keyword evidence="3" id="KW-1185">Reference proteome</keyword>
<dbReference type="EMBL" id="JOKH01000002">
    <property type="protein sequence ID" value="KEQ18347.1"/>
    <property type="molecule type" value="Genomic_DNA"/>
</dbReference>
<dbReference type="OrthoDB" id="5765252at2"/>
<dbReference type="InterPro" id="IPR036061">
    <property type="entry name" value="CheW-like_dom_sf"/>
</dbReference>
<dbReference type="eggNOG" id="COG0835">
    <property type="taxonomic scope" value="Bacteria"/>
</dbReference>
<proteinExistence type="predicted"/>